<protein>
    <submittedName>
        <fullName evidence="4">D-inositol-3-phosphate glycosyltransferase</fullName>
        <ecNumber evidence="4">2.4.1.250</ecNumber>
    </submittedName>
</protein>
<name>A0A379MRM3_9BACT</name>
<dbReference type="GO" id="GO:0102710">
    <property type="term" value="F:D-inositol-3-phosphate glycosyltransferase activity"/>
    <property type="evidence" value="ECO:0007669"/>
    <property type="project" value="UniProtKB-EC"/>
</dbReference>
<accession>A0A379MRM3</accession>
<dbReference type="Pfam" id="PF13439">
    <property type="entry name" value="Glyco_transf_4"/>
    <property type="match status" value="1"/>
</dbReference>
<dbReference type="InterPro" id="IPR028098">
    <property type="entry name" value="Glyco_trans_4-like_N"/>
</dbReference>
<dbReference type="EC" id="2.4.1.250" evidence="4"/>
<keyword evidence="1 4" id="KW-0808">Transferase</keyword>
<evidence type="ECO:0000259" key="2">
    <source>
        <dbReference type="Pfam" id="PF00534"/>
    </source>
</evidence>
<sequence length="376" mass="42090">MKIGYDAKRLFFNGSGLGNYSRSTVEMVARFRPEIRIALFSPKPGNTQGFVLPPNAETHYPSSRFLRGPLRSLWRTCLLGRDAGKAGCDLYHGLSHELPTDIGRSGVRSVVTMHDLIFVRYPELYKPADRTLYTRKYKRSCEAADRIIAISRQTRDDLVRFWHIDPEKIDIVYQGCNPMFYEAVPAASIEEARRRYALPSGPFILSVGTVEPRKNLLLTVQAMAEGNFGLPLVACGRWTSYKDEIEAYAASKGIGHLLHFRNGIRFSDLPAIYRMASVLVYASLFEGFGIPILEALNCGTPVITSAGGVFPETGGDAALYVDPQSVSEMRAALERVLGSESLRREMAAKGAEYALNFREEALFPTLWQTYERVLNR</sequence>
<dbReference type="InterPro" id="IPR001296">
    <property type="entry name" value="Glyco_trans_1"/>
</dbReference>
<dbReference type="SUPFAM" id="SSF53756">
    <property type="entry name" value="UDP-Glycosyltransferase/glycogen phosphorylase"/>
    <property type="match status" value="1"/>
</dbReference>
<dbReference type="RefSeq" id="WP_027289954.1">
    <property type="nucleotide sequence ID" value="NZ_UGVL01000001.1"/>
</dbReference>
<dbReference type="PANTHER" id="PTHR46401:SF2">
    <property type="entry name" value="GLYCOSYLTRANSFERASE WBBK-RELATED"/>
    <property type="match status" value="1"/>
</dbReference>
<dbReference type="GO" id="GO:0009103">
    <property type="term" value="P:lipopolysaccharide biosynthetic process"/>
    <property type="evidence" value="ECO:0007669"/>
    <property type="project" value="TreeGrafter"/>
</dbReference>
<dbReference type="Gene3D" id="3.40.50.2000">
    <property type="entry name" value="Glycogen Phosphorylase B"/>
    <property type="match status" value="2"/>
</dbReference>
<evidence type="ECO:0000259" key="3">
    <source>
        <dbReference type="Pfam" id="PF13439"/>
    </source>
</evidence>
<dbReference type="Proteomes" id="UP000255233">
    <property type="component" value="Unassembled WGS sequence"/>
</dbReference>
<keyword evidence="5" id="KW-1185">Reference proteome</keyword>
<proteinExistence type="predicted"/>
<dbReference type="PANTHER" id="PTHR46401">
    <property type="entry name" value="GLYCOSYLTRANSFERASE WBBK-RELATED"/>
    <property type="match status" value="1"/>
</dbReference>
<organism evidence="4 5">
    <name type="scientific">Rikenella microfusus</name>
    <dbReference type="NCBI Taxonomy" id="28139"/>
    <lineage>
        <taxon>Bacteria</taxon>
        <taxon>Pseudomonadati</taxon>
        <taxon>Bacteroidota</taxon>
        <taxon>Bacteroidia</taxon>
        <taxon>Bacteroidales</taxon>
        <taxon>Rikenellaceae</taxon>
        <taxon>Rikenella</taxon>
    </lineage>
</organism>
<dbReference type="EMBL" id="UGVL01000001">
    <property type="protein sequence ID" value="SUE34173.1"/>
    <property type="molecule type" value="Genomic_DNA"/>
</dbReference>
<evidence type="ECO:0000313" key="5">
    <source>
        <dbReference type="Proteomes" id="UP000255233"/>
    </source>
</evidence>
<dbReference type="STRING" id="880526.GCA_000427365_00002"/>
<feature type="domain" description="Glycosyltransferase subfamily 4-like N-terminal" evidence="3">
    <location>
        <begin position="22"/>
        <end position="177"/>
    </location>
</feature>
<gene>
    <name evidence="4" type="primary">mshA_1</name>
    <name evidence="4" type="ORF">NCTC11190_01392</name>
</gene>
<reference evidence="4 5" key="1">
    <citation type="submission" date="2018-06" db="EMBL/GenBank/DDBJ databases">
        <authorList>
            <consortium name="Pathogen Informatics"/>
            <person name="Doyle S."/>
        </authorList>
    </citation>
    <scope>NUCLEOTIDE SEQUENCE [LARGE SCALE GENOMIC DNA]</scope>
    <source>
        <strain evidence="4 5">NCTC11190</strain>
    </source>
</reference>
<dbReference type="OrthoDB" id="9801609at2"/>
<dbReference type="CDD" id="cd03809">
    <property type="entry name" value="GT4_MtfB-like"/>
    <property type="match status" value="1"/>
</dbReference>
<feature type="domain" description="Glycosyl transferase family 1" evidence="2">
    <location>
        <begin position="190"/>
        <end position="351"/>
    </location>
</feature>
<evidence type="ECO:0000313" key="4">
    <source>
        <dbReference type="EMBL" id="SUE34173.1"/>
    </source>
</evidence>
<dbReference type="AlphaFoldDB" id="A0A379MRM3"/>
<dbReference type="Pfam" id="PF00534">
    <property type="entry name" value="Glycos_transf_1"/>
    <property type="match status" value="1"/>
</dbReference>
<keyword evidence="4" id="KW-0328">Glycosyltransferase</keyword>
<evidence type="ECO:0000256" key="1">
    <source>
        <dbReference type="ARBA" id="ARBA00022679"/>
    </source>
</evidence>